<name>A0A372IIK8_9BACT</name>
<feature type="transmembrane region" description="Helical" evidence="1">
    <location>
        <begin position="346"/>
        <end position="366"/>
    </location>
</feature>
<keyword evidence="3" id="KW-1185">Reference proteome</keyword>
<accession>A0A372IIK8</accession>
<dbReference type="InterPro" id="IPR010364">
    <property type="entry name" value="Uncharacterised_IM_CreD"/>
</dbReference>
<evidence type="ECO:0000313" key="3">
    <source>
        <dbReference type="Proteomes" id="UP000264702"/>
    </source>
</evidence>
<feature type="transmembrane region" description="Helical" evidence="1">
    <location>
        <begin position="400"/>
        <end position="417"/>
    </location>
</feature>
<dbReference type="PIRSF" id="PIRSF004548">
    <property type="entry name" value="CreD"/>
    <property type="match status" value="1"/>
</dbReference>
<gene>
    <name evidence="2" type="ORF">D0Y96_20260</name>
</gene>
<feature type="transmembrane region" description="Helical" evidence="1">
    <location>
        <begin position="372"/>
        <end position="393"/>
    </location>
</feature>
<protein>
    <submittedName>
        <fullName evidence="2">Cell envelope integrity protein CreD</fullName>
    </submittedName>
</protein>
<dbReference type="NCBIfam" id="NF008712">
    <property type="entry name" value="PRK11715.1-1"/>
    <property type="match status" value="1"/>
</dbReference>
<evidence type="ECO:0000313" key="2">
    <source>
        <dbReference type="EMBL" id="RFU14786.1"/>
    </source>
</evidence>
<keyword evidence="1" id="KW-0812">Transmembrane</keyword>
<comment type="caution">
    <text evidence="2">The sequence shown here is derived from an EMBL/GenBank/DDBJ whole genome shotgun (WGS) entry which is preliminary data.</text>
</comment>
<dbReference type="OrthoDB" id="9791851at2"/>
<dbReference type="Proteomes" id="UP000264702">
    <property type="component" value="Unassembled WGS sequence"/>
</dbReference>
<proteinExistence type="predicted"/>
<feature type="transmembrane region" description="Helical" evidence="1">
    <location>
        <begin position="423"/>
        <end position="441"/>
    </location>
</feature>
<feature type="transmembrane region" description="Helical" evidence="1">
    <location>
        <begin position="316"/>
        <end position="334"/>
    </location>
</feature>
<dbReference type="PANTHER" id="PTHR30092:SF0">
    <property type="entry name" value="INNER MEMBRANE PROTEIN CRED"/>
    <property type="match status" value="1"/>
</dbReference>
<keyword evidence="1" id="KW-1133">Transmembrane helix</keyword>
<keyword evidence="1" id="KW-0472">Membrane</keyword>
<feature type="transmembrane region" description="Helical" evidence="1">
    <location>
        <begin position="21"/>
        <end position="45"/>
    </location>
</feature>
<dbReference type="EMBL" id="QVQT01000011">
    <property type="protein sequence ID" value="RFU14786.1"/>
    <property type="molecule type" value="Genomic_DNA"/>
</dbReference>
<organism evidence="2 3">
    <name type="scientific">Paracidobacterium acidisoli</name>
    <dbReference type="NCBI Taxonomy" id="2303751"/>
    <lineage>
        <taxon>Bacteria</taxon>
        <taxon>Pseudomonadati</taxon>
        <taxon>Acidobacteriota</taxon>
        <taxon>Terriglobia</taxon>
        <taxon>Terriglobales</taxon>
        <taxon>Acidobacteriaceae</taxon>
        <taxon>Paracidobacterium</taxon>
    </lineage>
</organism>
<dbReference type="Pfam" id="PF06123">
    <property type="entry name" value="CreD"/>
    <property type="match status" value="1"/>
</dbReference>
<evidence type="ECO:0000256" key="1">
    <source>
        <dbReference type="SAM" id="Phobius"/>
    </source>
</evidence>
<reference evidence="2 3" key="1">
    <citation type="submission" date="2018-08" db="EMBL/GenBank/DDBJ databases">
        <title>Acidipila sp. 4G-K13, an acidobacterium isolated from forest soil.</title>
        <authorList>
            <person name="Gao Z.-H."/>
            <person name="Qiu L.-H."/>
        </authorList>
    </citation>
    <scope>NUCLEOTIDE SEQUENCE [LARGE SCALE GENOMIC DNA]</scope>
    <source>
        <strain evidence="2 3">4G-K13</strain>
    </source>
</reference>
<sequence>MSDFSLLQSSPRGIFRSLSMGVKLIMICGLALLMTIPAFFVGGLVNDRTKRADDVVAEISSHVGGPQTFLGPTLAIPYSVPPQSPADSTKHGTYLVFPAQASATLRTKTEERHRSLFSVPVFQADLKLDANFDLSGVSAATPQGAELDWSHAEIIVGVSDARGALADATLTAEGNTVTLVPAETADNISIGGDQNQHIRLSLFSAKAGDLAKPDARFHVTSALRFSGAERIAVLAYGKTTHLIAQGDWRNPGFDGGILPASHSITNQGFAAEWSVPFIARGVRAEGPSDLITGLDATALGVSFIELADPYQSVNRSLKYVLLFLGLVFLTYFVFEATTRKRVHPAQYILVGVAQIIFYLLLLSFAERIGFDYGFMLAGAATIILLSANAGWIFASRLQGIRAFVIFTMLYTLIYLLLTLEDNALLVGAIASFVAVAGAMYFTRRIDWHGSLPAPDASEQSGPMVSGETL</sequence>
<dbReference type="GO" id="GO:0005886">
    <property type="term" value="C:plasma membrane"/>
    <property type="evidence" value="ECO:0007669"/>
    <property type="project" value="TreeGrafter"/>
</dbReference>
<dbReference type="AlphaFoldDB" id="A0A372IIK8"/>
<dbReference type="RefSeq" id="WP_117303702.1">
    <property type="nucleotide sequence ID" value="NZ_QVQT02000011.1"/>
</dbReference>
<dbReference type="PANTHER" id="PTHR30092">
    <property type="entry name" value="INNER MEMBRANE PROTEIN CRED"/>
    <property type="match status" value="1"/>
</dbReference>